<dbReference type="InParanoid" id="A0A317ZMI8"/>
<dbReference type="EMBL" id="QHJQ01000003">
    <property type="protein sequence ID" value="PXA04611.1"/>
    <property type="molecule type" value="Genomic_DNA"/>
</dbReference>
<organism evidence="2 3">
    <name type="scientific">Coraliomargarita sinensis</name>
    <dbReference type="NCBI Taxonomy" id="2174842"/>
    <lineage>
        <taxon>Bacteria</taxon>
        <taxon>Pseudomonadati</taxon>
        <taxon>Verrucomicrobiota</taxon>
        <taxon>Opitutia</taxon>
        <taxon>Puniceicoccales</taxon>
        <taxon>Coraliomargaritaceae</taxon>
        <taxon>Coraliomargarita</taxon>
    </lineage>
</organism>
<protein>
    <recommendedName>
        <fullName evidence="1">RsdA/BaiN/AoA(So)-like Rossmann fold-like domain-containing protein</fullName>
    </recommendedName>
</protein>
<sequence>MDVKSCTKEKFNISLVGKEAKYYPEFVTCGGVSRKEIDWRTMESKIVPGLHFAGECIDYDGITGGFNFQGAWTTARIAGTAICRL</sequence>
<dbReference type="PANTHER" id="PTHR42887:SF2">
    <property type="entry name" value="OS12G0638800 PROTEIN"/>
    <property type="match status" value="1"/>
</dbReference>
<dbReference type="InterPro" id="IPR004792">
    <property type="entry name" value="BaiN-like"/>
</dbReference>
<proteinExistence type="predicted"/>
<reference evidence="2 3" key="1">
    <citation type="submission" date="2018-05" db="EMBL/GenBank/DDBJ databases">
        <title>Coraliomargarita sinensis sp. nov., isolated from a marine solar saltern.</title>
        <authorList>
            <person name="Zhou L.Y."/>
        </authorList>
    </citation>
    <scope>NUCLEOTIDE SEQUENCE [LARGE SCALE GENOMIC DNA]</scope>
    <source>
        <strain evidence="2 3">WN38</strain>
    </source>
</reference>
<evidence type="ECO:0000259" key="1">
    <source>
        <dbReference type="Pfam" id="PF03486"/>
    </source>
</evidence>
<feature type="domain" description="RsdA/BaiN/AoA(So)-like Rossmann fold-like" evidence="1">
    <location>
        <begin position="28"/>
        <end position="80"/>
    </location>
</feature>
<dbReference type="Pfam" id="PF03486">
    <property type="entry name" value="HI0933_like"/>
    <property type="match status" value="1"/>
</dbReference>
<dbReference type="Proteomes" id="UP000247099">
    <property type="component" value="Unassembled WGS sequence"/>
</dbReference>
<dbReference type="Gene3D" id="3.50.50.60">
    <property type="entry name" value="FAD/NAD(P)-binding domain"/>
    <property type="match status" value="1"/>
</dbReference>
<dbReference type="PANTHER" id="PTHR42887">
    <property type="entry name" value="OS12G0638800 PROTEIN"/>
    <property type="match status" value="1"/>
</dbReference>
<dbReference type="AlphaFoldDB" id="A0A317ZMI8"/>
<evidence type="ECO:0000313" key="3">
    <source>
        <dbReference type="Proteomes" id="UP000247099"/>
    </source>
</evidence>
<evidence type="ECO:0000313" key="2">
    <source>
        <dbReference type="EMBL" id="PXA04611.1"/>
    </source>
</evidence>
<dbReference type="InterPro" id="IPR036188">
    <property type="entry name" value="FAD/NAD-bd_sf"/>
</dbReference>
<name>A0A317ZMI8_9BACT</name>
<gene>
    <name evidence="2" type="ORF">DDZ13_05410</name>
</gene>
<accession>A0A317ZMI8</accession>
<keyword evidence="3" id="KW-1185">Reference proteome</keyword>
<dbReference type="OrthoDB" id="9773233at2"/>
<dbReference type="SUPFAM" id="SSF51905">
    <property type="entry name" value="FAD/NAD(P)-binding domain"/>
    <property type="match status" value="1"/>
</dbReference>
<dbReference type="InterPro" id="IPR057661">
    <property type="entry name" value="RsdA/BaiN/AoA(So)_Rossmann"/>
</dbReference>
<comment type="caution">
    <text evidence="2">The sequence shown here is derived from an EMBL/GenBank/DDBJ whole genome shotgun (WGS) entry which is preliminary data.</text>
</comment>